<keyword evidence="1" id="KW-0732">Signal</keyword>
<protein>
    <recommendedName>
        <fullName evidence="4">Extracellular membrane protein CFEM domain-containing protein</fullName>
    </recommendedName>
</protein>
<dbReference type="EMBL" id="WIPF01000014">
    <property type="protein sequence ID" value="KAF3228988.1"/>
    <property type="molecule type" value="Genomic_DNA"/>
</dbReference>
<gene>
    <name evidence="2" type="ORF">TWF191_002098</name>
</gene>
<feature type="signal peptide" evidence="1">
    <location>
        <begin position="1"/>
        <end position="19"/>
    </location>
</feature>
<evidence type="ECO:0000256" key="1">
    <source>
        <dbReference type="SAM" id="SignalP"/>
    </source>
</evidence>
<proteinExistence type="predicted"/>
<accession>A0A6G1MBU0</accession>
<sequence>MKTFFTAIVLGIFAVTTCAREVDVETTTSAITSTHTSHKPIKTHPPTTLVAKKTTSTTSTLTPRPTCDVVMFRIDCPETPDPCCSRIIPTDSGSGFICASEWDAIDESVEWESCVETTTTSSSEITVPTGYAAFAAADGNGGNVTTTTTTATLFPEPTYSSEASGAKGLRMGGAAAFGLLGLVFAIHY</sequence>
<organism evidence="2 3">
    <name type="scientific">Orbilia oligospora</name>
    <name type="common">Nematode-trapping fungus</name>
    <name type="synonym">Arthrobotrys oligospora</name>
    <dbReference type="NCBI Taxonomy" id="2813651"/>
    <lineage>
        <taxon>Eukaryota</taxon>
        <taxon>Fungi</taxon>
        <taxon>Dikarya</taxon>
        <taxon>Ascomycota</taxon>
        <taxon>Pezizomycotina</taxon>
        <taxon>Orbiliomycetes</taxon>
        <taxon>Orbiliales</taxon>
        <taxon>Orbiliaceae</taxon>
        <taxon>Orbilia</taxon>
    </lineage>
</organism>
<reference evidence="2 3" key="1">
    <citation type="submission" date="2019-06" db="EMBL/GenBank/DDBJ databases">
        <authorList>
            <person name="Palmer J.M."/>
        </authorList>
    </citation>
    <scope>NUCLEOTIDE SEQUENCE [LARGE SCALE GENOMIC DNA]</scope>
    <source>
        <strain evidence="2 3">TWF191</strain>
    </source>
</reference>
<dbReference type="Proteomes" id="UP000483672">
    <property type="component" value="Unassembled WGS sequence"/>
</dbReference>
<evidence type="ECO:0000313" key="3">
    <source>
        <dbReference type="Proteomes" id="UP000483672"/>
    </source>
</evidence>
<name>A0A6G1MBU0_ORBOL</name>
<evidence type="ECO:0008006" key="4">
    <source>
        <dbReference type="Google" id="ProtNLM"/>
    </source>
</evidence>
<comment type="caution">
    <text evidence="2">The sequence shown here is derived from an EMBL/GenBank/DDBJ whole genome shotgun (WGS) entry which is preliminary data.</text>
</comment>
<evidence type="ECO:0000313" key="2">
    <source>
        <dbReference type="EMBL" id="KAF3228988.1"/>
    </source>
</evidence>
<dbReference type="AlphaFoldDB" id="A0A6G1MBU0"/>
<feature type="chain" id="PRO_5041093882" description="Extracellular membrane protein CFEM domain-containing protein" evidence="1">
    <location>
        <begin position="20"/>
        <end position="188"/>
    </location>
</feature>